<sequence length="194" mass="22237">MEVEVPRPTAIDSIFVYLQRNYINVVAKYNQDGGWEPWLQSELVDYIKANGIGTQRYAEREEHIWGAPYAADKVDILTSYQIEGQSHVEAIELKCASTRQDEKPGNLAQRMQADIRKLQNRQQYVKKFVKADQQLMYGVSIGITLDESSAQATEEALLNFPGESLISRWDWGPKGGSAVGKTITVWSYWLYQWR</sequence>
<name>A0AAI9TU56_9PEZI</name>
<gene>
    <name evidence="1" type="ORF">CMEL01_09845</name>
</gene>
<accession>A0AAI9TU56</accession>
<evidence type="ECO:0000313" key="2">
    <source>
        <dbReference type="Proteomes" id="UP001239795"/>
    </source>
</evidence>
<proteinExistence type="predicted"/>
<dbReference type="EMBL" id="MLGG01000090">
    <property type="protein sequence ID" value="KAK1445602.1"/>
    <property type="molecule type" value="Genomic_DNA"/>
</dbReference>
<protein>
    <submittedName>
        <fullName evidence="1">Uncharacterized protein</fullName>
    </submittedName>
</protein>
<dbReference type="AlphaFoldDB" id="A0AAI9TU56"/>
<dbReference type="Proteomes" id="UP001239795">
    <property type="component" value="Unassembled WGS sequence"/>
</dbReference>
<keyword evidence="2" id="KW-1185">Reference proteome</keyword>
<comment type="caution">
    <text evidence="1">The sequence shown here is derived from an EMBL/GenBank/DDBJ whole genome shotgun (WGS) entry which is preliminary data.</text>
</comment>
<organism evidence="1 2">
    <name type="scientific">Colletotrichum melonis</name>
    <dbReference type="NCBI Taxonomy" id="1209925"/>
    <lineage>
        <taxon>Eukaryota</taxon>
        <taxon>Fungi</taxon>
        <taxon>Dikarya</taxon>
        <taxon>Ascomycota</taxon>
        <taxon>Pezizomycotina</taxon>
        <taxon>Sordariomycetes</taxon>
        <taxon>Hypocreomycetidae</taxon>
        <taxon>Glomerellales</taxon>
        <taxon>Glomerellaceae</taxon>
        <taxon>Colletotrichum</taxon>
        <taxon>Colletotrichum acutatum species complex</taxon>
    </lineage>
</organism>
<evidence type="ECO:0000313" key="1">
    <source>
        <dbReference type="EMBL" id="KAK1445602.1"/>
    </source>
</evidence>
<reference evidence="1 2" key="1">
    <citation type="submission" date="2016-10" db="EMBL/GenBank/DDBJ databases">
        <title>The genome sequence of Colletotrichum fioriniae PJ7.</title>
        <authorList>
            <person name="Baroncelli R."/>
        </authorList>
    </citation>
    <scope>NUCLEOTIDE SEQUENCE [LARGE SCALE GENOMIC DNA]</scope>
    <source>
        <strain evidence="1">Col 31</strain>
    </source>
</reference>